<protein>
    <submittedName>
        <fullName evidence="1">6-O-methylguanine DNA methyltransferase</fullName>
    </submittedName>
</protein>
<accession>A0ABS5B135</accession>
<keyword evidence="1" id="KW-0808">Transferase</keyword>
<comment type="caution">
    <text evidence="1">The sequence shown here is derived from an EMBL/GenBank/DDBJ whole genome shotgun (WGS) entry which is preliminary data.</text>
</comment>
<sequence>MSSRNRKREAFLPPDDYKYLLAHIPAGKVSTLASLREYMTAKRGIQFTNPFETGVGLLVLTWKDDNLPYWRVLKAGGELNSKYPGGLSAQKKKLESEGLPVIAKGQRLFVKDYEEYLVDSLASGK</sequence>
<dbReference type="EMBL" id="PRDG01000001">
    <property type="protein sequence ID" value="MBP2622460.1"/>
    <property type="molecule type" value="Genomic_DNA"/>
</dbReference>
<dbReference type="GO" id="GO:0008168">
    <property type="term" value="F:methyltransferase activity"/>
    <property type="evidence" value="ECO:0007669"/>
    <property type="project" value="UniProtKB-KW"/>
</dbReference>
<gene>
    <name evidence="1" type="ORF">C4K46_00745</name>
</gene>
<organism evidence="1 2">
    <name type="scientific">Streptococcus oricebi</name>
    <dbReference type="NCBI Taxonomy" id="1547447"/>
    <lineage>
        <taxon>Bacteria</taxon>
        <taxon>Bacillati</taxon>
        <taxon>Bacillota</taxon>
        <taxon>Bacilli</taxon>
        <taxon>Lactobacillales</taxon>
        <taxon>Streptococcaceae</taxon>
        <taxon>Streptococcus</taxon>
    </lineage>
</organism>
<keyword evidence="1" id="KW-0489">Methyltransferase</keyword>
<dbReference type="GO" id="GO:0032259">
    <property type="term" value="P:methylation"/>
    <property type="evidence" value="ECO:0007669"/>
    <property type="project" value="UniProtKB-KW"/>
</dbReference>
<proteinExistence type="predicted"/>
<evidence type="ECO:0000313" key="1">
    <source>
        <dbReference type="EMBL" id="MBP2622460.1"/>
    </source>
</evidence>
<dbReference type="InterPro" id="IPR036388">
    <property type="entry name" value="WH-like_DNA-bd_sf"/>
</dbReference>
<name>A0ABS5B135_9STRE</name>
<keyword evidence="2" id="KW-1185">Reference proteome</keyword>
<dbReference type="Gene3D" id="1.10.10.10">
    <property type="entry name" value="Winged helix-like DNA-binding domain superfamily/Winged helix DNA-binding domain"/>
    <property type="match status" value="1"/>
</dbReference>
<evidence type="ECO:0000313" key="2">
    <source>
        <dbReference type="Proteomes" id="UP001519296"/>
    </source>
</evidence>
<dbReference type="Proteomes" id="UP001519296">
    <property type="component" value="Unassembled WGS sequence"/>
</dbReference>
<reference evidence="1 2" key="1">
    <citation type="submission" date="2018-02" db="EMBL/GenBank/DDBJ databases">
        <title>Draft genome sequence of Streptococcus oricebi CCUG 70868T type strain.</title>
        <authorList>
            <person name="Mendez V."/>
            <person name="Salva-Serra F."/>
            <person name="Jaen-Luchoro D."/>
            <person name="Gonzales-Siles L."/>
            <person name="Karlsson R."/>
            <person name="Engstrom-Jakobsson H."/>
            <person name="Busquets A."/>
            <person name="Gomila M."/>
            <person name="Pineiro-Iglesias B."/>
            <person name="Bennasar-Figueras A."/>
            <person name="Seeger M."/>
            <person name="Moore E."/>
        </authorList>
    </citation>
    <scope>NUCLEOTIDE SEQUENCE [LARGE SCALE GENOMIC DNA]</scope>
    <source>
        <strain evidence="1 2">CCUG 70868</strain>
    </source>
</reference>